<comment type="caution">
    <text evidence="3">The sequence shown here is derived from an EMBL/GenBank/DDBJ whole genome shotgun (WGS) entry which is preliminary data.</text>
</comment>
<dbReference type="GO" id="GO:0003677">
    <property type="term" value="F:DNA binding"/>
    <property type="evidence" value="ECO:0007669"/>
    <property type="project" value="InterPro"/>
</dbReference>
<sequence length="346" mass="38976">MGFTVYPPGTRKGNRHWLARVYLGTEEWEFVLEAARDRRAARCLAGEFEAAKRLGHRVPAPAPPKTFAEIAARYRAARRPGRDERRYIARLEDLLGARPVADLTAADIHAAAHVLYPNAKAATKNRQVVAPAAAILHFGSENWPALCPYLTIRRLKEAEPERPRPSPQAVAALLRAAEGDVEDWLVLVLHQGWRVGETLSLKVRHLRLADRQADVWIPKSRAWKAIELHARTRAMLRRRVKNLDPDDYVFPWRRRQRLYDDLKPVCAAAGVYFTPHMARRLFAGDLDQALVTARGIKDAGTWLSEKSIAAYIATDARHARRVIGLLPARTAAKTRGGTRGKRRKSS</sequence>
<dbReference type="SUPFAM" id="SSF56349">
    <property type="entry name" value="DNA breaking-rejoining enzymes"/>
    <property type="match status" value="1"/>
</dbReference>
<dbReference type="InterPro" id="IPR011010">
    <property type="entry name" value="DNA_brk_join_enz"/>
</dbReference>
<accession>A0A0F9MYZ9</accession>
<dbReference type="Gene3D" id="1.10.443.10">
    <property type="entry name" value="Intergrase catalytic core"/>
    <property type="match status" value="1"/>
</dbReference>
<evidence type="ECO:0000256" key="1">
    <source>
        <dbReference type="ARBA" id="ARBA00023172"/>
    </source>
</evidence>
<dbReference type="GO" id="GO:0006310">
    <property type="term" value="P:DNA recombination"/>
    <property type="evidence" value="ECO:0007669"/>
    <property type="project" value="UniProtKB-KW"/>
</dbReference>
<evidence type="ECO:0000313" key="3">
    <source>
        <dbReference type="EMBL" id="KKN12555.1"/>
    </source>
</evidence>
<protein>
    <recommendedName>
        <fullName evidence="2">Tyr recombinase domain-containing protein</fullName>
    </recommendedName>
</protein>
<dbReference type="Pfam" id="PF00589">
    <property type="entry name" value="Phage_integrase"/>
    <property type="match status" value="1"/>
</dbReference>
<keyword evidence="1" id="KW-0233">DNA recombination</keyword>
<dbReference type="EMBL" id="LAZR01004021">
    <property type="protein sequence ID" value="KKN12555.1"/>
    <property type="molecule type" value="Genomic_DNA"/>
</dbReference>
<reference evidence="3" key="1">
    <citation type="journal article" date="2015" name="Nature">
        <title>Complex archaea that bridge the gap between prokaryotes and eukaryotes.</title>
        <authorList>
            <person name="Spang A."/>
            <person name="Saw J.H."/>
            <person name="Jorgensen S.L."/>
            <person name="Zaremba-Niedzwiedzka K."/>
            <person name="Martijn J."/>
            <person name="Lind A.E."/>
            <person name="van Eijk R."/>
            <person name="Schleper C."/>
            <person name="Guy L."/>
            <person name="Ettema T.J."/>
        </authorList>
    </citation>
    <scope>NUCLEOTIDE SEQUENCE</scope>
</reference>
<proteinExistence type="predicted"/>
<feature type="domain" description="Tyr recombinase" evidence="2">
    <location>
        <begin position="185"/>
        <end position="316"/>
    </location>
</feature>
<dbReference type="InterPro" id="IPR002104">
    <property type="entry name" value="Integrase_catalytic"/>
</dbReference>
<organism evidence="3">
    <name type="scientific">marine sediment metagenome</name>
    <dbReference type="NCBI Taxonomy" id="412755"/>
    <lineage>
        <taxon>unclassified sequences</taxon>
        <taxon>metagenomes</taxon>
        <taxon>ecological metagenomes</taxon>
    </lineage>
</organism>
<dbReference type="InterPro" id="IPR013762">
    <property type="entry name" value="Integrase-like_cat_sf"/>
</dbReference>
<dbReference type="AlphaFoldDB" id="A0A0F9MYZ9"/>
<dbReference type="GO" id="GO:0015074">
    <property type="term" value="P:DNA integration"/>
    <property type="evidence" value="ECO:0007669"/>
    <property type="project" value="InterPro"/>
</dbReference>
<name>A0A0F9MYZ9_9ZZZZ</name>
<gene>
    <name evidence="3" type="ORF">LCGC14_1015410</name>
</gene>
<evidence type="ECO:0000259" key="2">
    <source>
        <dbReference type="Pfam" id="PF00589"/>
    </source>
</evidence>